<keyword evidence="2" id="KW-1185">Reference proteome</keyword>
<protein>
    <recommendedName>
        <fullName evidence="3">Class I SAM-dependent methyltransferase</fullName>
    </recommendedName>
</protein>
<name>A0AAV1HPJ1_9CHLO</name>
<accession>A0AAV1HPJ1</accession>
<reference evidence="1 2" key="1">
    <citation type="submission" date="2023-10" db="EMBL/GenBank/DDBJ databases">
        <authorList>
            <person name="Maclean D."/>
            <person name="Macfadyen A."/>
        </authorList>
    </citation>
    <scope>NUCLEOTIDE SEQUENCE [LARGE SCALE GENOMIC DNA]</scope>
</reference>
<organism evidence="1 2">
    <name type="scientific">Coccomyxa viridis</name>
    <dbReference type="NCBI Taxonomy" id="1274662"/>
    <lineage>
        <taxon>Eukaryota</taxon>
        <taxon>Viridiplantae</taxon>
        <taxon>Chlorophyta</taxon>
        <taxon>core chlorophytes</taxon>
        <taxon>Trebouxiophyceae</taxon>
        <taxon>Trebouxiophyceae incertae sedis</taxon>
        <taxon>Coccomyxaceae</taxon>
        <taxon>Coccomyxa</taxon>
    </lineage>
</organism>
<evidence type="ECO:0008006" key="3">
    <source>
        <dbReference type="Google" id="ProtNLM"/>
    </source>
</evidence>
<dbReference type="AlphaFoldDB" id="A0AAV1HPJ1"/>
<dbReference type="SUPFAM" id="SSF53335">
    <property type="entry name" value="S-adenosyl-L-methionine-dependent methyltransferases"/>
    <property type="match status" value="1"/>
</dbReference>
<dbReference type="InterPro" id="IPR029063">
    <property type="entry name" value="SAM-dependent_MTases_sf"/>
</dbReference>
<evidence type="ECO:0000313" key="2">
    <source>
        <dbReference type="Proteomes" id="UP001314263"/>
    </source>
</evidence>
<gene>
    <name evidence="1" type="ORF">CVIRNUC_000210</name>
</gene>
<proteinExistence type="predicted"/>
<sequence>MSSCCLCPSDVENGTSLYAYTLVVTTYSVSRKQMGWTICTLREKIKVSRLSAVLYLTACICEANGDVVRGNGWGQRRSLPNDLEVFFPDIEPLFLELDEVVLRYGKQARWNSISGFPEQVDFYARTATSPSVHTVCEVGFNAGFSTAVWLASNPTLRAIAFDAGGNDYGLPCFEHMQKRYPDRLEMHWGDSLTTIPSFVANHSTTGTYRGALCDLVHLDGDHSYIGTRTDLINIFDMLHCSTLLLFDDVFDDEESGPTQLWNELKNYGVVEELDTFYTSTIKHVRTEHGTRGFNKGFVLGRLKCKTKKPSTPALL</sequence>
<dbReference type="Pfam" id="PF13578">
    <property type="entry name" value="Methyltransf_24"/>
    <property type="match status" value="1"/>
</dbReference>
<evidence type="ECO:0000313" key="1">
    <source>
        <dbReference type="EMBL" id="CAK0732986.1"/>
    </source>
</evidence>
<dbReference type="Gene3D" id="3.40.50.150">
    <property type="entry name" value="Vaccinia Virus protein VP39"/>
    <property type="match status" value="1"/>
</dbReference>
<dbReference type="Proteomes" id="UP001314263">
    <property type="component" value="Unassembled WGS sequence"/>
</dbReference>
<dbReference type="EMBL" id="CAUYUE010000001">
    <property type="protein sequence ID" value="CAK0732986.1"/>
    <property type="molecule type" value="Genomic_DNA"/>
</dbReference>
<comment type="caution">
    <text evidence="1">The sequence shown here is derived from an EMBL/GenBank/DDBJ whole genome shotgun (WGS) entry which is preliminary data.</text>
</comment>